<dbReference type="EMBL" id="FRYL01000045">
    <property type="protein sequence ID" value="SHO81635.1"/>
    <property type="molecule type" value="Genomic_DNA"/>
</dbReference>
<proteinExistence type="inferred from homology"/>
<dbReference type="GO" id="GO:0000270">
    <property type="term" value="P:peptidoglycan metabolic process"/>
    <property type="evidence" value="ECO:0007669"/>
    <property type="project" value="TreeGrafter"/>
</dbReference>
<dbReference type="SUPFAM" id="SSF56601">
    <property type="entry name" value="beta-lactamase/transpeptidase-like"/>
    <property type="match status" value="1"/>
</dbReference>
<evidence type="ECO:0000256" key="2">
    <source>
        <dbReference type="ARBA" id="ARBA00022801"/>
    </source>
</evidence>
<dbReference type="PANTHER" id="PTHR30023:SF0">
    <property type="entry name" value="PENICILLIN-SENSITIVE CARBOXYPEPTIDASE A"/>
    <property type="match status" value="1"/>
</dbReference>
<dbReference type="GO" id="GO:0006508">
    <property type="term" value="P:proteolysis"/>
    <property type="evidence" value="ECO:0007669"/>
    <property type="project" value="InterPro"/>
</dbReference>
<organism evidence="3">
    <name type="scientific">hydrothermal vent metagenome</name>
    <dbReference type="NCBI Taxonomy" id="652676"/>
    <lineage>
        <taxon>unclassified sequences</taxon>
        <taxon>metagenomes</taxon>
        <taxon>ecological metagenomes</taxon>
    </lineage>
</organism>
<dbReference type="NCBIfam" id="TIGR00666">
    <property type="entry name" value="PBP4"/>
    <property type="match status" value="1"/>
</dbReference>
<evidence type="ECO:0000313" key="3">
    <source>
        <dbReference type="EMBL" id="SHO81635.1"/>
    </source>
</evidence>
<keyword evidence="3" id="KW-0645">Protease</keyword>
<evidence type="ECO:0000256" key="1">
    <source>
        <dbReference type="ARBA" id="ARBA00006096"/>
    </source>
</evidence>
<gene>
    <name evidence="3" type="ORF">MNB_SV-15-1181</name>
</gene>
<dbReference type="InterPro" id="IPR000667">
    <property type="entry name" value="Peptidase_S13"/>
</dbReference>
<reference evidence="3" key="1">
    <citation type="submission" date="2016-10" db="EMBL/GenBank/DDBJ databases">
        <authorList>
            <person name="de Groot N.N."/>
        </authorList>
    </citation>
    <scope>NUCLEOTIDE SEQUENCE</scope>
</reference>
<sequence>MKKIFIFVLLFSWINASLPQGIEEILNKYQIDRASISIDIKDLHSSLDVASLNINSYRTPASIIKLFTTYSALLHLGFNYRWATLFYYNGDVKSGVLYGDLIIKPYGDPNLSSKSISAIAYSIKAKGISEIRGDIIIDRSIFNVSSRDTSGFDSNRYSPYNAMPDSMMFNERVTTLNIDTLGNRVVVSKDTPDNSFDIINSAKVTNGSCRGNRAWVNVKIDKELARPKVFISGKLSNRCSTRKVCRVITKPYKTFYYSLKYALDKIGVQNHSKLKLSPTPSTAKILFTYKSKRLEETISIISKKSNNLMARQLMLTLGAYIYNRPSSISKGRKAIIKILSDNGIKLGSNTIIDNGCGLSRISQIKASDITKLLLSSFNKFGYRWLNTLSIAGVDGTTKKRFKNSIVANRGWFKTGTIKSVKNIIGYVKSNSGRLYSIVILVNHTKSYQGASLQNDIIKWIIKNY</sequence>
<dbReference type="EC" id="3.4.16.4" evidence="3"/>
<dbReference type="Pfam" id="PF02113">
    <property type="entry name" value="Peptidase_S13"/>
    <property type="match status" value="1"/>
</dbReference>
<name>A0A1W1EL87_9ZZZZ</name>
<dbReference type="AlphaFoldDB" id="A0A1W1EL87"/>
<dbReference type="GO" id="GO:0009002">
    <property type="term" value="F:serine-type D-Ala-D-Ala carboxypeptidase activity"/>
    <property type="evidence" value="ECO:0007669"/>
    <property type="project" value="UniProtKB-EC"/>
</dbReference>
<keyword evidence="3" id="KW-0121">Carboxypeptidase</keyword>
<dbReference type="Gene3D" id="3.50.80.20">
    <property type="entry name" value="D-Ala-D-Ala carboxypeptidase C, peptidase S13"/>
    <property type="match status" value="1"/>
</dbReference>
<comment type="similarity">
    <text evidence="1">Belongs to the peptidase S13 family.</text>
</comment>
<dbReference type="PRINTS" id="PR00922">
    <property type="entry name" value="DADACBPTASE3"/>
</dbReference>
<dbReference type="InterPro" id="IPR012338">
    <property type="entry name" value="Beta-lactam/transpept-like"/>
</dbReference>
<dbReference type="PANTHER" id="PTHR30023">
    <property type="entry name" value="D-ALANYL-D-ALANINE CARBOXYPEPTIDASE"/>
    <property type="match status" value="1"/>
</dbReference>
<accession>A0A1W1EL87</accession>
<protein>
    <submittedName>
        <fullName evidence="3">D-alanyl-D-alanine carboxypeptidase</fullName>
        <ecNumber evidence="3">3.4.16.4</ecNumber>
    </submittedName>
</protein>
<dbReference type="Gene3D" id="3.40.710.10">
    <property type="entry name" value="DD-peptidase/beta-lactamase superfamily"/>
    <property type="match status" value="1"/>
</dbReference>
<keyword evidence="2 3" id="KW-0378">Hydrolase</keyword>